<feature type="domain" description="Probable transposase IS891/IS1136/IS1341" evidence="8">
    <location>
        <begin position="170"/>
        <end position="275"/>
    </location>
</feature>
<evidence type="ECO:0000313" key="11">
    <source>
        <dbReference type="EMBL" id="RQH40809.1"/>
    </source>
</evidence>
<proteinExistence type="inferred from homology"/>
<evidence type="ECO:0000256" key="3">
    <source>
        <dbReference type="ARBA" id="ARBA00022578"/>
    </source>
</evidence>
<dbReference type="OrthoDB" id="448196at2"/>
<dbReference type="GO" id="GO:0003677">
    <property type="term" value="F:DNA binding"/>
    <property type="evidence" value="ECO:0007669"/>
    <property type="project" value="UniProtKB-KW"/>
</dbReference>
<dbReference type="NCBIfam" id="NF040570">
    <property type="entry name" value="guided_TnpB"/>
    <property type="match status" value="1"/>
</dbReference>
<evidence type="ECO:0000256" key="7">
    <source>
        <dbReference type="ARBA" id="ARBA00023172"/>
    </source>
</evidence>
<dbReference type="RefSeq" id="WP_124142712.1">
    <property type="nucleotide sequence ID" value="NZ_CAWOKI010000360.1"/>
</dbReference>
<keyword evidence="12" id="KW-1185">Reference proteome</keyword>
<keyword evidence="5" id="KW-0862">Zinc</keyword>
<name>A0A3N6PJN0_9CYAN</name>
<evidence type="ECO:0000313" key="12">
    <source>
        <dbReference type="Proteomes" id="UP000269154"/>
    </source>
</evidence>
<dbReference type="InterPro" id="IPR021027">
    <property type="entry name" value="Transposase_put_HTH"/>
</dbReference>
<evidence type="ECO:0000256" key="2">
    <source>
        <dbReference type="ARBA" id="ARBA00011044"/>
    </source>
</evidence>
<dbReference type="InterPro" id="IPR010095">
    <property type="entry name" value="Cas12f1-like_TNB"/>
</dbReference>
<comment type="similarity">
    <text evidence="1">In the C-terminal section; belongs to the transposase 35 family.</text>
</comment>
<dbReference type="Pfam" id="PF12323">
    <property type="entry name" value="HTH_OrfB_IS605"/>
    <property type="match status" value="1"/>
</dbReference>
<dbReference type="Pfam" id="PF01385">
    <property type="entry name" value="OrfB_IS605"/>
    <property type="match status" value="1"/>
</dbReference>
<evidence type="ECO:0000256" key="1">
    <source>
        <dbReference type="ARBA" id="ARBA00008761"/>
    </source>
</evidence>
<dbReference type="NCBIfam" id="TIGR01766">
    <property type="entry name" value="IS200/IS605 family accessory protein TnpB-like domain"/>
    <property type="match status" value="1"/>
</dbReference>
<comment type="similarity">
    <text evidence="2">In the N-terminal section; belongs to the transposase 2 family.</text>
</comment>
<keyword evidence="3" id="KW-0815">Transposition</keyword>
<dbReference type="GO" id="GO:0032196">
    <property type="term" value="P:transposition"/>
    <property type="evidence" value="ECO:0007669"/>
    <property type="project" value="UniProtKB-KW"/>
</dbReference>
<feature type="domain" description="Transposase putative helix-turn-helix" evidence="10">
    <location>
        <begin position="2"/>
        <end position="44"/>
    </location>
</feature>
<protein>
    <submittedName>
        <fullName evidence="11">Transposase</fullName>
    </submittedName>
</protein>
<gene>
    <name evidence="11" type="ORF">D5R40_16200</name>
</gene>
<dbReference type="Proteomes" id="UP000269154">
    <property type="component" value="Unassembled WGS sequence"/>
</dbReference>
<evidence type="ECO:0000256" key="4">
    <source>
        <dbReference type="ARBA" id="ARBA00022723"/>
    </source>
</evidence>
<reference evidence="11 12" key="1">
    <citation type="journal article" date="2018" name="ACS Chem. Biol.">
        <title>Ketoreductase domain dysfunction expands chemodiversity: malyngamide biosynthesis in the cyanobacterium Okeania hirsuta.</title>
        <authorList>
            <person name="Moss N.A."/>
            <person name="Leao T."/>
            <person name="Rankin M."/>
            <person name="McCullough T.M."/>
            <person name="Qu P."/>
            <person name="Korobeynikov A."/>
            <person name="Smith J.L."/>
            <person name="Gerwick L."/>
            <person name="Gerwick W.H."/>
        </authorList>
    </citation>
    <scope>NUCLEOTIDE SEQUENCE [LARGE SCALE GENOMIC DNA]</scope>
    <source>
        <strain evidence="11 12">PAB10Feb10-1</strain>
    </source>
</reference>
<keyword evidence="4" id="KW-0479">Metal-binding</keyword>
<keyword evidence="6" id="KW-0238">DNA-binding</keyword>
<accession>A0A3N6PJN0</accession>
<dbReference type="Pfam" id="PF07282">
    <property type="entry name" value="Cas12f1-like_TNB"/>
    <property type="match status" value="1"/>
</dbReference>
<comment type="caution">
    <text evidence="11">The sequence shown here is derived from an EMBL/GenBank/DDBJ whole genome shotgun (WGS) entry which is preliminary data.</text>
</comment>
<evidence type="ECO:0000259" key="8">
    <source>
        <dbReference type="Pfam" id="PF01385"/>
    </source>
</evidence>
<evidence type="ECO:0000256" key="6">
    <source>
        <dbReference type="ARBA" id="ARBA00023125"/>
    </source>
</evidence>
<evidence type="ECO:0000256" key="5">
    <source>
        <dbReference type="ARBA" id="ARBA00022833"/>
    </source>
</evidence>
<feature type="domain" description="Cas12f1-like TNB" evidence="9">
    <location>
        <begin position="289"/>
        <end position="355"/>
    </location>
</feature>
<evidence type="ECO:0000259" key="10">
    <source>
        <dbReference type="Pfam" id="PF12323"/>
    </source>
</evidence>
<dbReference type="GO" id="GO:0046872">
    <property type="term" value="F:metal ion binding"/>
    <property type="evidence" value="ECO:0007669"/>
    <property type="project" value="UniProtKB-KW"/>
</dbReference>
<sequence>MKSIRTKLKLNNKQKTLMAQHAGYSRWCYNWGLSLWNAAYKDGDKPNVSFGMLRKRKLREVFTNHTKPLYPWMKSLSSRVYQYAFINLGEAFKRFFQGLGKYPRFKKKGRSDSFTIDNCGKPIELNGWCHKLPFIGWVKTYEPIEATTQKITISRQAGDWYLSLAFECTPTSTPKTTNVVGVDLGVKTLATLSDGKVFESVKSYRKFEAKLSRLQYLNRNKNIGSANWRAAQLKIARLLRRVANIRKDALHKLTTYLAKNHGSAVIEDLNVSGMLANHKLAKSIADQGFYEFRRQLEYKCQWYGCELVVVDRFFPSSKTCSSCGHVQDMPLNLRTFDCPDCGISIDRDLNASINLRNAVGLTVDACGRSAADSSGGSRK</sequence>
<keyword evidence="7" id="KW-0233">DNA recombination</keyword>
<dbReference type="GO" id="GO:0006310">
    <property type="term" value="P:DNA recombination"/>
    <property type="evidence" value="ECO:0007669"/>
    <property type="project" value="UniProtKB-KW"/>
</dbReference>
<dbReference type="PANTHER" id="PTHR30405:SF25">
    <property type="entry name" value="RNA-GUIDED DNA ENDONUCLEASE INSQ-RELATED"/>
    <property type="match status" value="1"/>
</dbReference>
<organism evidence="11 12">
    <name type="scientific">Okeania hirsuta</name>
    <dbReference type="NCBI Taxonomy" id="1458930"/>
    <lineage>
        <taxon>Bacteria</taxon>
        <taxon>Bacillati</taxon>
        <taxon>Cyanobacteriota</taxon>
        <taxon>Cyanophyceae</taxon>
        <taxon>Oscillatoriophycideae</taxon>
        <taxon>Oscillatoriales</taxon>
        <taxon>Microcoleaceae</taxon>
        <taxon>Okeania</taxon>
    </lineage>
</organism>
<dbReference type="InterPro" id="IPR001959">
    <property type="entry name" value="Transposase"/>
</dbReference>
<dbReference type="AlphaFoldDB" id="A0A3N6PJN0"/>
<dbReference type="PANTHER" id="PTHR30405">
    <property type="entry name" value="TRANSPOSASE"/>
    <property type="match status" value="1"/>
</dbReference>
<dbReference type="EMBL" id="RCBY01000087">
    <property type="protein sequence ID" value="RQH40809.1"/>
    <property type="molecule type" value="Genomic_DNA"/>
</dbReference>
<dbReference type="InterPro" id="IPR051399">
    <property type="entry name" value="RNA-guided_DNA_endo/Transpos"/>
</dbReference>
<evidence type="ECO:0000259" key="9">
    <source>
        <dbReference type="Pfam" id="PF07282"/>
    </source>
</evidence>